<dbReference type="Pfam" id="PF13561">
    <property type="entry name" value="adh_short_C2"/>
    <property type="match status" value="1"/>
</dbReference>
<gene>
    <name evidence="3" type="ORF">LCGC14_2399390</name>
</gene>
<sequence>LKGYFNFVRQIVPLLKAQKSGKIVNVTSINGLRGKFGQTNYSASKAGIIGFTKALAKELGAFGINVNAVAPGLIETAMLREAEARDKIIELALDEIVLKRVGQPEDLAHVIVFLTSEKARHITGEVIKVDGGQYI</sequence>
<dbReference type="SUPFAM" id="SSF51735">
    <property type="entry name" value="NAD(P)-binding Rossmann-fold domains"/>
    <property type="match status" value="1"/>
</dbReference>
<accession>A0A0F9BVW4</accession>
<proteinExistence type="inferred from homology"/>
<dbReference type="AlphaFoldDB" id="A0A0F9BVW4"/>
<comment type="similarity">
    <text evidence="1">Belongs to the short-chain dehydrogenases/reductases (SDR) family.</text>
</comment>
<dbReference type="InterPro" id="IPR002347">
    <property type="entry name" value="SDR_fam"/>
</dbReference>
<evidence type="ECO:0008006" key="4">
    <source>
        <dbReference type="Google" id="ProtNLM"/>
    </source>
</evidence>
<dbReference type="PANTHER" id="PTHR42760">
    <property type="entry name" value="SHORT-CHAIN DEHYDROGENASES/REDUCTASES FAMILY MEMBER"/>
    <property type="match status" value="1"/>
</dbReference>
<protein>
    <recommendedName>
        <fullName evidence="4">SDR family oxidoreductase</fullName>
    </recommendedName>
</protein>
<name>A0A0F9BVW4_9ZZZZ</name>
<organism evidence="3">
    <name type="scientific">marine sediment metagenome</name>
    <dbReference type="NCBI Taxonomy" id="412755"/>
    <lineage>
        <taxon>unclassified sequences</taxon>
        <taxon>metagenomes</taxon>
        <taxon>ecological metagenomes</taxon>
    </lineage>
</organism>
<evidence type="ECO:0000256" key="1">
    <source>
        <dbReference type="ARBA" id="ARBA00006484"/>
    </source>
</evidence>
<evidence type="ECO:0000313" key="3">
    <source>
        <dbReference type="EMBL" id="KKL26029.1"/>
    </source>
</evidence>
<dbReference type="InterPro" id="IPR036291">
    <property type="entry name" value="NAD(P)-bd_dom_sf"/>
</dbReference>
<feature type="non-terminal residue" evidence="3">
    <location>
        <position position="1"/>
    </location>
</feature>
<dbReference type="PRINTS" id="PR00081">
    <property type="entry name" value="GDHRDH"/>
</dbReference>
<dbReference type="PRINTS" id="PR00080">
    <property type="entry name" value="SDRFAMILY"/>
</dbReference>
<evidence type="ECO:0000256" key="2">
    <source>
        <dbReference type="ARBA" id="ARBA00023002"/>
    </source>
</evidence>
<dbReference type="PROSITE" id="PS00061">
    <property type="entry name" value="ADH_SHORT"/>
    <property type="match status" value="1"/>
</dbReference>
<comment type="caution">
    <text evidence="3">The sequence shown here is derived from an EMBL/GenBank/DDBJ whole genome shotgun (WGS) entry which is preliminary data.</text>
</comment>
<dbReference type="InterPro" id="IPR020904">
    <property type="entry name" value="Sc_DH/Rdtase_CS"/>
</dbReference>
<dbReference type="PANTHER" id="PTHR42760:SF133">
    <property type="entry name" value="3-OXOACYL-[ACYL-CARRIER-PROTEIN] REDUCTASE"/>
    <property type="match status" value="1"/>
</dbReference>
<dbReference type="GO" id="GO:0016616">
    <property type="term" value="F:oxidoreductase activity, acting on the CH-OH group of donors, NAD or NADP as acceptor"/>
    <property type="evidence" value="ECO:0007669"/>
    <property type="project" value="TreeGrafter"/>
</dbReference>
<reference evidence="3" key="1">
    <citation type="journal article" date="2015" name="Nature">
        <title>Complex archaea that bridge the gap between prokaryotes and eukaryotes.</title>
        <authorList>
            <person name="Spang A."/>
            <person name="Saw J.H."/>
            <person name="Jorgensen S.L."/>
            <person name="Zaremba-Niedzwiedzka K."/>
            <person name="Martijn J."/>
            <person name="Lind A.E."/>
            <person name="van Eijk R."/>
            <person name="Schleper C."/>
            <person name="Guy L."/>
            <person name="Ettema T.J."/>
        </authorList>
    </citation>
    <scope>NUCLEOTIDE SEQUENCE</scope>
</reference>
<dbReference type="EMBL" id="LAZR01035992">
    <property type="protein sequence ID" value="KKL26029.1"/>
    <property type="molecule type" value="Genomic_DNA"/>
</dbReference>
<keyword evidence="2" id="KW-0560">Oxidoreductase</keyword>
<dbReference type="Gene3D" id="3.40.50.720">
    <property type="entry name" value="NAD(P)-binding Rossmann-like Domain"/>
    <property type="match status" value="1"/>
</dbReference>